<feature type="signal peptide" evidence="3">
    <location>
        <begin position="1"/>
        <end position="19"/>
    </location>
</feature>
<protein>
    <recommendedName>
        <fullName evidence="4">Proteinase inhibitor I42 chagasin domain-containing protein</fullName>
    </recommendedName>
</protein>
<evidence type="ECO:0000256" key="1">
    <source>
        <dbReference type="ARBA" id="ARBA00022690"/>
    </source>
</evidence>
<dbReference type="GO" id="GO:0004869">
    <property type="term" value="F:cysteine-type endopeptidase inhibitor activity"/>
    <property type="evidence" value="ECO:0007669"/>
    <property type="project" value="UniProtKB-KW"/>
</dbReference>
<proteinExistence type="predicted"/>
<evidence type="ECO:0000259" key="4">
    <source>
        <dbReference type="Pfam" id="PF09394"/>
    </source>
</evidence>
<feature type="chain" id="PRO_5042186931" description="Proteinase inhibitor I42 chagasin domain-containing protein" evidence="3">
    <location>
        <begin position="20"/>
        <end position="149"/>
    </location>
</feature>
<dbReference type="Proteomes" id="UP001295684">
    <property type="component" value="Unassembled WGS sequence"/>
</dbReference>
<dbReference type="AlphaFoldDB" id="A0AAD1Y281"/>
<evidence type="ECO:0000256" key="3">
    <source>
        <dbReference type="SAM" id="SignalP"/>
    </source>
</evidence>
<evidence type="ECO:0000313" key="5">
    <source>
        <dbReference type="EMBL" id="CAI2383277.1"/>
    </source>
</evidence>
<gene>
    <name evidence="5" type="ORF">ECRASSUSDP1_LOCUS24774</name>
</gene>
<comment type="caution">
    <text evidence="5">The sequence shown here is derived from an EMBL/GenBank/DDBJ whole genome shotgun (WGS) entry which is preliminary data.</text>
</comment>
<dbReference type="Gene3D" id="2.60.40.2020">
    <property type="match status" value="1"/>
</dbReference>
<keyword evidence="6" id="KW-1185">Reference proteome</keyword>
<feature type="domain" description="Proteinase inhibitor I42 chagasin" evidence="4">
    <location>
        <begin position="40"/>
        <end position="117"/>
    </location>
</feature>
<keyword evidence="1" id="KW-0646">Protease inhibitor</keyword>
<keyword evidence="3" id="KW-0732">Signal</keyword>
<reference evidence="5" key="1">
    <citation type="submission" date="2023-07" db="EMBL/GenBank/DDBJ databases">
        <authorList>
            <consortium name="AG Swart"/>
            <person name="Singh M."/>
            <person name="Singh A."/>
            <person name="Seah K."/>
            <person name="Emmerich C."/>
        </authorList>
    </citation>
    <scope>NUCLEOTIDE SEQUENCE</scope>
    <source>
        <strain evidence="5">DP1</strain>
    </source>
</reference>
<evidence type="ECO:0000256" key="2">
    <source>
        <dbReference type="ARBA" id="ARBA00022704"/>
    </source>
</evidence>
<name>A0AAD1Y281_EUPCR</name>
<sequence length="149" mass="16932">MKVQLVCVLAILFFSMSMARKIEFHFESLNDGSFEAETCQVGDQIEIHLAEDPNSGYIWMIPEEKEGYNAIWNLEDSKFEQLSKSIKDGSGGIRTFLLNCEYAGTEHLTFVYGKPELYNRAIAEFKKEGMFDALTMGGKALQLRITSLR</sequence>
<dbReference type="InterPro" id="IPR036331">
    <property type="entry name" value="Chagasin-like_sf"/>
</dbReference>
<evidence type="ECO:0000313" key="6">
    <source>
        <dbReference type="Proteomes" id="UP001295684"/>
    </source>
</evidence>
<organism evidence="5 6">
    <name type="scientific">Euplotes crassus</name>
    <dbReference type="NCBI Taxonomy" id="5936"/>
    <lineage>
        <taxon>Eukaryota</taxon>
        <taxon>Sar</taxon>
        <taxon>Alveolata</taxon>
        <taxon>Ciliophora</taxon>
        <taxon>Intramacronucleata</taxon>
        <taxon>Spirotrichea</taxon>
        <taxon>Hypotrichia</taxon>
        <taxon>Euplotida</taxon>
        <taxon>Euplotidae</taxon>
        <taxon>Moneuplotes</taxon>
    </lineage>
</organism>
<dbReference type="EMBL" id="CAMPGE010025535">
    <property type="protein sequence ID" value="CAI2383277.1"/>
    <property type="molecule type" value="Genomic_DNA"/>
</dbReference>
<dbReference type="InterPro" id="IPR018990">
    <property type="entry name" value="Prot_inh_I42_chagasin"/>
</dbReference>
<accession>A0AAD1Y281</accession>
<dbReference type="Pfam" id="PF09394">
    <property type="entry name" value="Inhibitor_I42"/>
    <property type="match status" value="1"/>
</dbReference>
<keyword evidence="2" id="KW-0789">Thiol protease inhibitor</keyword>
<dbReference type="SUPFAM" id="SSF141066">
    <property type="entry name" value="ICP-like"/>
    <property type="match status" value="1"/>
</dbReference>